<evidence type="ECO:0000313" key="2">
    <source>
        <dbReference type="EMBL" id="OCT56813.1"/>
    </source>
</evidence>
<proteinExistence type="predicted"/>
<dbReference type="EMBL" id="KV471305">
    <property type="protein sequence ID" value="OCT55829.1"/>
    <property type="molecule type" value="Genomic_DNA"/>
</dbReference>
<accession>A0A974BRH8</accession>
<dbReference type="EMBL" id="KV467247">
    <property type="protein sequence ID" value="OCT56813.1"/>
    <property type="molecule type" value="Genomic_DNA"/>
</dbReference>
<name>A0A974BRH8_XENLA</name>
<sequence>MKPQAPAHVICGYSAAVCTCRMLETQMPLCVCYTISCSTLCLSHCSHPYMSFMGKCLMIKRSGGKRSGRCLMKRQRADGITPKHIQQGGHWDL</sequence>
<evidence type="ECO:0000313" key="1">
    <source>
        <dbReference type="EMBL" id="OCT55829.1"/>
    </source>
</evidence>
<protein>
    <submittedName>
        <fullName evidence="2">Uncharacterized protein</fullName>
    </submittedName>
</protein>
<dbReference type="Proteomes" id="UP000694892">
    <property type="component" value="Unassembled WGS sequence"/>
</dbReference>
<gene>
    <name evidence="1" type="ORF">XELAEV_18003288mg</name>
    <name evidence="2" type="ORF">XELAEV_18004341mg</name>
</gene>
<reference evidence="2" key="1">
    <citation type="submission" date="2016-05" db="EMBL/GenBank/DDBJ databases">
        <title>WGS assembly of Xenopus laevis.</title>
        <authorList>
            <person name="Session A."/>
            <person name="Uno Y."/>
            <person name="Kwon T."/>
            <person name="Chapman J."/>
            <person name="Toyoda A."/>
            <person name="Takahashi S."/>
            <person name="Fukui A."/>
            <person name="Hikosaka A."/>
            <person name="Putnam N."/>
            <person name="Stites J."/>
            <person name="Van Heeringen S."/>
            <person name="Quigley I."/>
            <person name="Heinz S."/>
            <person name="Hellsten U."/>
            <person name="Lyons J."/>
            <person name="Suzuki A."/>
            <person name="Kondo M."/>
            <person name="Ogino H."/>
            <person name="Ochi H."/>
            <person name="Bogdanovic O."/>
            <person name="Lister R."/>
            <person name="Georgiou G."/>
            <person name="Paranjpe S."/>
            <person name="Van Kruijsbergen I."/>
            <person name="Mozaffari S."/>
            <person name="Shu S."/>
            <person name="Schmutz J."/>
            <person name="Jenkins J."/>
            <person name="Grimwood J."/>
            <person name="Carlson J."/>
            <person name="Mitros T."/>
            <person name="Simakov O."/>
            <person name="Heald R."/>
            <person name="Miller K."/>
            <person name="Haudenschild C."/>
            <person name="Kuroki Y."/>
            <person name="Tanaka T."/>
            <person name="Michiue T."/>
            <person name="Watanabe M."/>
            <person name="Kinoshita T."/>
            <person name="Ohta Y."/>
            <person name="Mawaribuchi S."/>
            <person name="Suzuki Y."/>
            <person name="Haramoto Y."/>
            <person name="Yamamoto T."/>
            <person name="Takagi C."/>
            <person name="Kitzman J."/>
            <person name="Shendure J."/>
            <person name="Nakayama T."/>
            <person name="Izutsu Y."/>
            <person name="Robert J."/>
            <person name="Dichmann D."/>
            <person name="Flajnik M."/>
            <person name="Houston D."/>
            <person name="Marcotte E."/>
            <person name="Wallingford J."/>
            <person name="Ito Y."/>
            <person name="Asashima M."/>
            <person name="Ueno N."/>
            <person name="Matsuda Y."/>
            <person name="Jan Veenstra G."/>
            <person name="Fujiyama A."/>
            <person name="Harland R."/>
            <person name="Taira M."/>
            <person name="Rokhsar D.S."/>
        </authorList>
    </citation>
    <scope>NUCLEOTIDE SEQUENCE</scope>
    <source>
        <strain evidence="2">J</strain>
        <tissue evidence="2">Blood</tissue>
    </source>
</reference>
<dbReference type="AlphaFoldDB" id="A0A974BRH8"/>
<organism evidence="2">
    <name type="scientific">Xenopus laevis</name>
    <name type="common">African clawed frog</name>
    <dbReference type="NCBI Taxonomy" id="8355"/>
    <lineage>
        <taxon>Eukaryota</taxon>
        <taxon>Metazoa</taxon>
        <taxon>Chordata</taxon>
        <taxon>Craniata</taxon>
        <taxon>Vertebrata</taxon>
        <taxon>Euteleostomi</taxon>
        <taxon>Amphibia</taxon>
        <taxon>Batrachia</taxon>
        <taxon>Anura</taxon>
        <taxon>Pipoidea</taxon>
        <taxon>Pipidae</taxon>
        <taxon>Xenopodinae</taxon>
        <taxon>Xenopus</taxon>
        <taxon>Xenopus</taxon>
    </lineage>
</organism>